<dbReference type="SUPFAM" id="SSF56219">
    <property type="entry name" value="DNase I-like"/>
    <property type="match status" value="1"/>
</dbReference>
<dbReference type="InterPro" id="IPR005135">
    <property type="entry name" value="Endo/exonuclease/phosphatase"/>
</dbReference>
<feature type="compositionally biased region" description="Basic and acidic residues" evidence="1">
    <location>
        <begin position="93"/>
        <end position="103"/>
    </location>
</feature>
<accession>A0A0J7JZZ0</accession>
<feature type="region of interest" description="Disordered" evidence="1">
    <location>
        <begin position="78"/>
        <end position="103"/>
    </location>
</feature>
<evidence type="ECO:0000259" key="2">
    <source>
        <dbReference type="Pfam" id="PF14529"/>
    </source>
</evidence>
<keyword evidence="4" id="KW-1185">Reference proteome</keyword>
<dbReference type="OrthoDB" id="7701337at2759"/>
<dbReference type="Pfam" id="PF14529">
    <property type="entry name" value="Exo_endo_phos_2"/>
    <property type="match status" value="1"/>
</dbReference>
<dbReference type="InterPro" id="IPR036691">
    <property type="entry name" value="Endo/exonu/phosph_ase_sf"/>
</dbReference>
<organism evidence="3 4">
    <name type="scientific">Lasius niger</name>
    <name type="common">Black garden ant</name>
    <dbReference type="NCBI Taxonomy" id="67767"/>
    <lineage>
        <taxon>Eukaryota</taxon>
        <taxon>Metazoa</taxon>
        <taxon>Ecdysozoa</taxon>
        <taxon>Arthropoda</taxon>
        <taxon>Hexapoda</taxon>
        <taxon>Insecta</taxon>
        <taxon>Pterygota</taxon>
        <taxon>Neoptera</taxon>
        <taxon>Endopterygota</taxon>
        <taxon>Hymenoptera</taxon>
        <taxon>Apocrita</taxon>
        <taxon>Aculeata</taxon>
        <taxon>Formicoidea</taxon>
        <taxon>Formicidae</taxon>
        <taxon>Formicinae</taxon>
        <taxon>Lasius</taxon>
        <taxon>Lasius</taxon>
    </lineage>
</organism>
<dbReference type="GO" id="GO:0003824">
    <property type="term" value="F:catalytic activity"/>
    <property type="evidence" value="ECO:0007669"/>
    <property type="project" value="InterPro"/>
</dbReference>
<protein>
    <recommendedName>
        <fullName evidence="2">Endonuclease/exonuclease/phosphatase domain-containing protein</fullName>
    </recommendedName>
</protein>
<name>A0A0J7JZZ0_LASNI</name>
<dbReference type="Proteomes" id="UP000036403">
    <property type="component" value="Unassembled WGS sequence"/>
</dbReference>
<reference evidence="3 4" key="1">
    <citation type="submission" date="2015-04" db="EMBL/GenBank/DDBJ databases">
        <title>Lasius niger genome sequencing.</title>
        <authorList>
            <person name="Konorov E.A."/>
            <person name="Nikitin M.A."/>
            <person name="Kirill M.V."/>
            <person name="Chang P."/>
        </authorList>
    </citation>
    <scope>NUCLEOTIDE SEQUENCE [LARGE SCALE GENOMIC DNA]</scope>
    <source>
        <tissue evidence="3">Whole</tissue>
    </source>
</reference>
<evidence type="ECO:0000256" key="1">
    <source>
        <dbReference type="SAM" id="MobiDB-lite"/>
    </source>
</evidence>
<sequence>MIMGIREDKEMEIGEMEEVEEGMVTNTLKVGEDKWRIVGVYVRKNMERKLTRLRRWMAGNEKEEVKVMIGGDFNARTGEEGGRVSFEEEERDQGERRSRDKKINKEGKMLIRELEEMGWSICNKNMKGDEKGEFTCTGSKGNTVINYILGNEETREKMEKLEAGEDVDSDHHPIIGWVRGEY</sequence>
<evidence type="ECO:0000313" key="4">
    <source>
        <dbReference type="Proteomes" id="UP000036403"/>
    </source>
</evidence>
<dbReference type="Gene3D" id="3.60.10.10">
    <property type="entry name" value="Endonuclease/exonuclease/phosphatase"/>
    <property type="match status" value="1"/>
</dbReference>
<dbReference type="PaxDb" id="67767-A0A0J7JZZ0"/>
<feature type="non-terminal residue" evidence="3">
    <location>
        <position position="182"/>
    </location>
</feature>
<proteinExistence type="predicted"/>
<comment type="caution">
    <text evidence="3">The sequence shown here is derived from an EMBL/GenBank/DDBJ whole genome shotgun (WGS) entry which is preliminary data.</text>
</comment>
<evidence type="ECO:0000313" key="3">
    <source>
        <dbReference type="EMBL" id="KMQ83481.1"/>
    </source>
</evidence>
<dbReference type="EMBL" id="LBMM01019686">
    <property type="protein sequence ID" value="KMQ83481.1"/>
    <property type="molecule type" value="Genomic_DNA"/>
</dbReference>
<dbReference type="AlphaFoldDB" id="A0A0J7JZZ0"/>
<feature type="domain" description="Endonuclease/exonuclease/phosphatase" evidence="2">
    <location>
        <begin position="36"/>
        <end position="175"/>
    </location>
</feature>
<gene>
    <name evidence="3" type="ORF">RF55_19927</name>
</gene>